<dbReference type="InterPro" id="IPR001214">
    <property type="entry name" value="SET_dom"/>
</dbReference>
<reference evidence="2" key="1">
    <citation type="journal article" date="2020" name="Stud. Mycol.">
        <title>101 Dothideomycetes genomes: a test case for predicting lifestyles and emergence of pathogens.</title>
        <authorList>
            <person name="Haridas S."/>
            <person name="Albert R."/>
            <person name="Binder M."/>
            <person name="Bloem J."/>
            <person name="Labutti K."/>
            <person name="Salamov A."/>
            <person name="Andreopoulos B."/>
            <person name="Baker S."/>
            <person name="Barry K."/>
            <person name="Bills G."/>
            <person name="Bluhm B."/>
            <person name="Cannon C."/>
            <person name="Castanera R."/>
            <person name="Culley D."/>
            <person name="Daum C."/>
            <person name="Ezra D."/>
            <person name="Gonzalez J."/>
            <person name="Henrissat B."/>
            <person name="Kuo A."/>
            <person name="Liang C."/>
            <person name="Lipzen A."/>
            <person name="Lutzoni F."/>
            <person name="Magnuson J."/>
            <person name="Mondo S."/>
            <person name="Nolan M."/>
            <person name="Ohm R."/>
            <person name="Pangilinan J."/>
            <person name="Park H.-J."/>
            <person name="Ramirez L."/>
            <person name="Alfaro M."/>
            <person name="Sun H."/>
            <person name="Tritt A."/>
            <person name="Yoshinaga Y."/>
            <person name="Zwiers L.-H."/>
            <person name="Turgeon B."/>
            <person name="Goodwin S."/>
            <person name="Spatafora J."/>
            <person name="Crous P."/>
            <person name="Grigoriev I."/>
        </authorList>
    </citation>
    <scope>NUCLEOTIDE SEQUENCE</scope>
    <source>
        <strain evidence="2">CBS 207.26</strain>
    </source>
</reference>
<sequence length="372" mass="42265">MAAALSPGEEHDRFVEWAQKQGIEINGVGPARFAGRGMGIVAAKDLKIPKNVSIHGRLAAYLALAYNDSSSEYKPWQDIWPSQDEFKSILPINWPKELQDVLPESAKDLLNTQRTNIEKDWLQIHRSHPSIPESLFKYTWLIVNTRSFYWNYPNLPASRLPKKRQALTSEDCYAMCPFMDYFNHLSVGACMPTCDSKGYSVTANRDYKAGEEVYVLYGGHSNDLLLIEYGFILDNNDHDTTKLDHLILPRLSSSQEEILKEDGFHGNYTLSTAPPTTCHRTQAALRLLTLPSRRYDAFISGTDDGAADQAKVDILLNQLLEAYSRDIMAILEEIGEFVDNQGISDPAQKAMLLRRWKQIRDMVNVHIRELSR</sequence>
<protein>
    <submittedName>
        <fullName evidence="2">SET domain-containing protein</fullName>
    </submittedName>
</protein>
<evidence type="ECO:0000313" key="2">
    <source>
        <dbReference type="EMBL" id="KAF2184825.1"/>
    </source>
</evidence>
<dbReference type="Gene3D" id="3.90.1410.10">
    <property type="entry name" value="set domain protein methyltransferase, domain 1"/>
    <property type="match status" value="1"/>
</dbReference>
<dbReference type="InterPro" id="IPR050600">
    <property type="entry name" value="SETD3_SETD6_MTase"/>
</dbReference>
<accession>A0A6A6E1E6</accession>
<dbReference type="GO" id="GO:0016279">
    <property type="term" value="F:protein-lysine N-methyltransferase activity"/>
    <property type="evidence" value="ECO:0007669"/>
    <property type="project" value="UniProtKB-ARBA"/>
</dbReference>
<dbReference type="PROSITE" id="PS50280">
    <property type="entry name" value="SET"/>
    <property type="match status" value="1"/>
</dbReference>
<organism evidence="2 3">
    <name type="scientific">Zopfia rhizophila CBS 207.26</name>
    <dbReference type="NCBI Taxonomy" id="1314779"/>
    <lineage>
        <taxon>Eukaryota</taxon>
        <taxon>Fungi</taxon>
        <taxon>Dikarya</taxon>
        <taxon>Ascomycota</taxon>
        <taxon>Pezizomycotina</taxon>
        <taxon>Dothideomycetes</taxon>
        <taxon>Dothideomycetes incertae sedis</taxon>
        <taxon>Zopfiaceae</taxon>
        <taxon>Zopfia</taxon>
    </lineage>
</organism>
<keyword evidence="3" id="KW-1185">Reference proteome</keyword>
<dbReference type="PANTHER" id="PTHR13271:SF137">
    <property type="entry name" value="SET DOMAIN-CONTAINING PROTEIN"/>
    <property type="match status" value="1"/>
</dbReference>
<dbReference type="OrthoDB" id="341421at2759"/>
<gene>
    <name evidence="2" type="ORF">K469DRAFT_578552</name>
</gene>
<name>A0A6A6E1E6_9PEZI</name>
<dbReference type="EMBL" id="ML994636">
    <property type="protein sequence ID" value="KAF2184825.1"/>
    <property type="molecule type" value="Genomic_DNA"/>
</dbReference>
<feature type="domain" description="SET" evidence="1">
    <location>
        <begin position="21"/>
        <end position="218"/>
    </location>
</feature>
<proteinExistence type="predicted"/>
<dbReference type="PANTHER" id="PTHR13271">
    <property type="entry name" value="UNCHARACTERIZED PUTATIVE METHYLTRANSFERASE"/>
    <property type="match status" value="1"/>
</dbReference>
<dbReference type="InterPro" id="IPR046341">
    <property type="entry name" value="SET_dom_sf"/>
</dbReference>
<dbReference type="SUPFAM" id="SSF82199">
    <property type="entry name" value="SET domain"/>
    <property type="match status" value="1"/>
</dbReference>
<evidence type="ECO:0000259" key="1">
    <source>
        <dbReference type="PROSITE" id="PS50280"/>
    </source>
</evidence>
<dbReference type="Proteomes" id="UP000800200">
    <property type="component" value="Unassembled WGS sequence"/>
</dbReference>
<dbReference type="AlphaFoldDB" id="A0A6A6E1E6"/>
<evidence type="ECO:0000313" key="3">
    <source>
        <dbReference type="Proteomes" id="UP000800200"/>
    </source>
</evidence>